<feature type="signal peptide" evidence="3">
    <location>
        <begin position="1"/>
        <end position="22"/>
    </location>
</feature>
<keyword evidence="3" id="KW-0732">Signal</keyword>
<evidence type="ECO:0000256" key="3">
    <source>
        <dbReference type="SAM" id="SignalP"/>
    </source>
</evidence>
<keyword evidence="2" id="KW-0472">Membrane</keyword>
<proteinExistence type="predicted"/>
<protein>
    <recommendedName>
        <fullName evidence="6">Odorant-binding protein</fullName>
    </recommendedName>
</protein>
<dbReference type="Proteomes" id="UP000639338">
    <property type="component" value="Unassembled WGS sequence"/>
</dbReference>
<evidence type="ECO:0000313" key="5">
    <source>
        <dbReference type="Proteomes" id="UP000639338"/>
    </source>
</evidence>
<dbReference type="AlphaFoldDB" id="A0A834XP03"/>
<comment type="caution">
    <text evidence="4">The sequence shown here is derived from an EMBL/GenBank/DDBJ whole genome shotgun (WGS) entry which is preliminary data.</text>
</comment>
<feature type="compositionally biased region" description="Polar residues" evidence="1">
    <location>
        <begin position="60"/>
        <end position="77"/>
    </location>
</feature>
<reference evidence="4 5" key="1">
    <citation type="submission" date="2020-08" db="EMBL/GenBank/DDBJ databases">
        <title>Aphidius gifuensis genome sequencing and assembly.</title>
        <authorList>
            <person name="Du Z."/>
        </authorList>
    </citation>
    <scope>NUCLEOTIDE SEQUENCE [LARGE SCALE GENOMIC DNA]</scope>
    <source>
        <strain evidence="4">YNYX2018</strain>
        <tissue evidence="4">Adults</tissue>
    </source>
</reference>
<evidence type="ECO:0000256" key="1">
    <source>
        <dbReference type="SAM" id="MobiDB-lite"/>
    </source>
</evidence>
<feature type="region of interest" description="Disordered" evidence="1">
    <location>
        <begin position="60"/>
        <end position="80"/>
    </location>
</feature>
<feature type="chain" id="PRO_5033010600" description="Odorant-binding protein" evidence="3">
    <location>
        <begin position="23"/>
        <end position="277"/>
    </location>
</feature>
<dbReference type="Pfam" id="PF07841">
    <property type="entry name" value="DM4_12"/>
    <property type="match status" value="1"/>
</dbReference>
<dbReference type="OrthoDB" id="6436512at2759"/>
<dbReference type="InterPro" id="IPR006631">
    <property type="entry name" value="DM4_12"/>
</dbReference>
<name>A0A834XP03_APHGI</name>
<dbReference type="EMBL" id="JACMRX010000004">
    <property type="protein sequence ID" value="KAF7990793.1"/>
    <property type="molecule type" value="Genomic_DNA"/>
</dbReference>
<evidence type="ECO:0008006" key="6">
    <source>
        <dbReference type="Google" id="ProtNLM"/>
    </source>
</evidence>
<sequence>MIEKRIKLVLFLLSIAISKINCSPKYDLGGFVPSSVDYMDSKENIDDQIATQTQNIRAQSRSDDINSTAKNFDSNNQMKERSQEPRFGFTNIGSTASGYGVSNYGPGKVDLGGLVLGAVIGIGTILIIPKILYVISGSYGAYARNDDSGIVNSMTKIEDILARNGIDTTSCMQRAVCTYTKKSSETISSLNDIDYDDKISSFDRMIESITTNQLFRTAMRGTAVQEAIEAGKSGQSCTKIYPQCGFSIDTLMSIASNILIAIKQSDTAHSTTQSDKL</sequence>
<evidence type="ECO:0000313" key="4">
    <source>
        <dbReference type="EMBL" id="KAF7990793.1"/>
    </source>
</evidence>
<gene>
    <name evidence="4" type="ORF">HCN44_000598</name>
</gene>
<evidence type="ECO:0000256" key="2">
    <source>
        <dbReference type="SAM" id="Phobius"/>
    </source>
</evidence>
<organism evidence="4 5">
    <name type="scientific">Aphidius gifuensis</name>
    <name type="common">Parasitoid wasp</name>
    <dbReference type="NCBI Taxonomy" id="684658"/>
    <lineage>
        <taxon>Eukaryota</taxon>
        <taxon>Metazoa</taxon>
        <taxon>Ecdysozoa</taxon>
        <taxon>Arthropoda</taxon>
        <taxon>Hexapoda</taxon>
        <taxon>Insecta</taxon>
        <taxon>Pterygota</taxon>
        <taxon>Neoptera</taxon>
        <taxon>Endopterygota</taxon>
        <taxon>Hymenoptera</taxon>
        <taxon>Apocrita</taxon>
        <taxon>Ichneumonoidea</taxon>
        <taxon>Braconidae</taxon>
        <taxon>Aphidiinae</taxon>
        <taxon>Aphidius</taxon>
    </lineage>
</organism>
<keyword evidence="5" id="KW-1185">Reference proteome</keyword>
<keyword evidence="2" id="KW-0812">Transmembrane</keyword>
<keyword evidence="2" id="KW-1133">Transmembrane helix</keyword>
<feature type="transmembrane region" description="Helical" evidence="2">
    <location>
        <begin position="111"/>
        <end position="135"/>
    </location>
</feature>
<accession>A0A834XP03</accession>